<evidence type="ECO:0000259" key="3">
    <source>
        <dbReference type="SMART" id="SM00934"/>
    </source>
</evidence>
<dbReference type="AlphaFoldDB" id="A0AAV2VKI9"/>
<evidence type="ECO:0000256" key="2">
    <source>
        <dbReference type="ARBA" id="ARBA00023277"/>
    </source>
</evidence>
<protein>
    <submittedName>
        <fullName evidence="4">3-keto-L-gulonate-6-phosphate decarboxylase ulaD</fullName>
        <ecNumber evidence="4">4.1.1.85</ecNumber>
    </submittedName>
</protein>
<dbReference type="EC" id="4.1.1.85" evidence="4"/>
<keyword evidence="2" id="KW-0119">Carbohydrate metabolism</keyword>
<sequence>MIPKLQVALDVTTEAEALDAARTLAPVVDVLEAGTLICFSEGMSVVRSLRAQHPEKPLVVDMKLADAGKDLGEMAFKAGGSLLTVICAAPLATMESALDVARAHYGDIQIELFGDWTFEQAQEWRKLGISQAIYHRGRDAQAAGQTWHQEDLDWLQRMCDLGFKMSVTGGITPELLPTFRHLPIDTFIAGRALLTAPDPRKAAMDFKETLSSLWRE</sequence>
<dbReference type="SMART" id="SM00934">
    <property type="entry name" value="OMPdecase"/>
    <property type="match status" value="1"/>
</dbReference>
<feature type="domain" description="Orotidine 5'-phosphate decarboxylase" evidence="3">
    <location>
        <begin position="4"/>
        <end position="206"/>
    </location>
</feature>
<dbReference type="NCBIfam" id="NF009832">
    <property type="entry name" value="PRK13306.1"/>
    <property type="match status" value="1"/>
</dbReference>
<evidence type="ECO:0000313" key="4">
    <source>
        <dbReference type="EMBL" id="CCO45224.1"/>
    </source>
</evidence>
<reference evidence="4 5" key="1">
    <citation type="journal article" date="2013" name="ISME J.">
        <title>Comparative genomics of pathogenic lineages of Vibrio nigripulchritudo identifies virulence-associated traits.</title>
        <authorList>
            <person name="Goudenege D."/>
            <person name="Labreuche Y."/>
            <person name="Krin E."/>
            <person name="Ansquer D."/>
            <person name="Mangenot S."/>
            <person name="Calteau A."/>
            <person name="Medigue C."/>
            <person name="Mazel D."/>
            <person name="Polz M.F."/>
            <person name="Le Roux F."/>
        </authorList>
    </citation>
    <scope>NUCLEOTIDE SEQUENCE [LARGE SCALE GENOMIC DNA]</scope>
    <source>
        <strain evidence="4 5">SOn1</strain>
    </source>
</reference>
<dbReference type="GO" id="GO:0033982">
    <property type="term" value="F:3-dehydro-L-gulonate-6-phosphate decarboxylase activity"/>
    <property type="evidence" value="ECO:0007669"/>
    <property type="project" value="UniProtKB-EC"/>
</dbReference>
<dbReference type="Pfam" id="PF00215">
    <property type="entry name" value="OMPdecase"/>
    <property type="match status" value="1"/>
</dbReference>
<evidence type="ECO:0000313" key="5">
    <source>
        <dbReference type="Proteomes" id="UP000018211"/>
    </source>
</evidence>
<dbReference type="SUPFAM" id="SSF51366">
    <property type="entry name" value="Ribulose-phoshate binding barrel"/>
    <property type="match status" value="1"/>
</dbReference>
<name>A0AAV2VKI9_9VIBR</name>
<dbReference type="FunFam" id="3.20.20.70:FF:000022">
    <property type="entry name" value="3-keto-L-gulonate-6-phosphate decarboxylase UlaD"/>
    <property type="match status" value="1"/>
</dbReference>
<proteinExistence type="predicted"/>
<gene>
    <name evidence="4" type="primary">ulaD</name>
    <name evidence="4" type="ORF">VIBNISOn1_1420024</name>
</gene>
<evidence type="ECO:0000256" key="1">
    <source>
        <dbReference type="ARBA" id="ARBA00023239"/>
    </source>
</evidence>
<accession>A0AAV2VKI9</accession>
<dbReference type="GO" id="GO:0004590">
    <property type="term" value="F:orotidine-5'-phosphate decarboxylase activity"/>
    <property type="evidence" value="ECO:0007669"/>
    <property type="project" value="InterPro"/>
</dbReference>
<dbReference type="InterPro" id="IPR013785">
    <property type="entry name" value="Aldolase_TIM"/>
</dbReference>
<comment type="caution">
    <text evidence="4">The sequence shown here is derived from an EMBL/GenBank/DDBJ whole genome shotgun (WGS) entry which is preliminary data.</text>
</comment>
<dbReference type="InterPro" id="IPR011060">
    <property type="entry name" value="RibuloseP-bd_barrel"/>
</dbReference>
<dbReference type="InterPro" id="IPR041710">
    <property type="entry name" value="HPS/KGPDC"/>
</dbReference>
<dbReference type="InterPro" id="IPR001754">
    <property type="entry name" value="OMPdeCOase_dom"/>
</dbReference>
<dbReference type="RefSeq" id="WP_022610797.1">
    <property type="nucleotide sequence ID" value="NZ_LK391965.1"/>
</dbReference>
<dbReference type="Gene3D" id="3.20.20.70">
    <property type="entry name" value="Aldolase class I"/>
    <property type="match status" value="1"/>
</dbReference>
<dbReference type="GO" id="GO:0006207">
    <property type="term" value="P:'de novo' pyrimidine nucleobase biosynthetic process"/>
    <property type="evidence" value="ECO:0007669"/>
    <property type="project" value="InterPro"/>
</dbReference>
<dbReference type="EMBL" id="CAOF01000049">
    <property type="protein sequence ID" value="CCO45224.1"/>
    <property type="molecule type" value="Genomic_DNA"/>
</dbReference>
<dbReference type="CDD" id="cd04726">
    <property type="entry name" value="KGPDC_HPS"/>
    <property type="match status" value="1"/>
</dbReference>
<dbReference type="GO" id="GO:0019854">
    <property type="term" value="P:L-ascorbic acid catabolic process"/>
    <property type="evidence" value="ECO:0007669"/>
    <property type="project" value="TreeGrafter"/>
</dbReference>
<dbReference type="Proteomes" id="UP000018211">
    <property type="component" value="Unassembled WGS sequence"/>
</dbReference>
<dbReference type="PANTHER" id="PTHR35039:SF3">
    <property type="entry name" value="3-KETO-L-GULONATE-6-PHOSPHATE DECARBOXYLASE SGBH-RELATED"/>
    <property type="match status" value="1"/>
</dbReference>
<organism evidence="4 5">
    <name type="scientific">Vibrio nigripulchritudo SOn1</name>
    <dbReference type="NCBI Taxonomy" id="1238450"/>
    <lineage>
        <taxon>Bacteria</taxon>
        <taxon>Pseudomonadati</taxon>
        <taxon>Pseudomonadota</taxon>
        <taxon>Gammaproteobacteria</taxon>
        <taxon>Vibrionales</taxon>
        <taxon>Vibrionaceae</taxon>
        <taxon>Vibrio</taxon>
    </lineage>
</organism>
<keyword evidence="1 4" id="KW-0456">Lyase</keyword>
<dbReference type="PANTHER" id="PTHR35039">
    <property type="entry name" value="3-KETO-L-GULONATE-6-PHOSPHATE DECARBOXYLASE SGBH-RELATED"/>
    <property type="match status" value="1"/>
</dbReference>